<dbReference type="GO" id="GO:0004553">
    <property type="term" value="F:hydrolase activity, hydrolyzing O-glycosyl compounds"/>
    <property type="evidence" value="ECO:0007669"/>
    <property type="project" value="InterPro"/>
</dbReference>
<name>A0A1Y1CQ63_9BACT</name>
<dbReference type="EMBL" id="AP018042">
    <property type="protein sequence ID" value="BAX82578.1"/>
    <property type="molecule type" value="Genomic_DNA"/>
</dbReference>
<dbReference type="PANTHER" id="PTHR10963">
    <property type="entry name" value="GLYCOSYL HYDROLASE-RELATED"/>
    <property type="match status" value="1"/>
</dbReference>
<gene>
    <name evidence="3" type="ORF">ALGA_4288</name>
</gene>
<dbReference type="Gene3D" id="2.60.120.260">
    <property type="entry name" value="Galactose-binding domain-like"/>
    <property type="match status" value="1"/>
</dbReference>
<comment type="similarity">
    <text evidence="1">Belongs to the glycosyl hydrolase 16 family.</text>
</comment>
<evidence type="ECO:0000256" key="1">
    <source>
        <dbReference type="ARBA" id="ARBA00006865"/>
    </source>
</evidence>
<dbReference type="InterPro" id="IPR000757">
    <property type="entry name" value="Beta-glucanase-like"/>
</dbReference>
<dbReference type="PANTHER" id="PTHR10963:SF55">
    <property type="entry name" value="GLYCOSIDE HYDROLASE FAMILY 16 PROTEIN"/>
    <property type="match status" value="1"/>
</dbReference>
<dbReference type="InterPro" id="IPR013320">
    <property type="entry name" value="ConA-like_dom_sf"/>
</dbReference>
<reference evidence="3 4" key="1">
    <citation type="journal article" date="2018" name="Mar. Genomics">
        <title>Complete genome sequence of Marinifilaceae bacterium strain SPP2, isolated from the Antarctic marine sediment.</title>
        <authorList>
            <person name="Watanabe M."/>
            <person name="Kojima H."/>
            <person name="Fukui M."/>
        </authorList>
    </citation>
    <scope>NUCLEOTIDE SEQUENCE [LARGE SCALE GENOMIC DNA]</scope>
    <source>
        <strain evidence="3 4">SPP2</strain>
    </source>
</reference>
<evidence type="ECO:0000313" key="3">
    <source>
        <dbReference type="EMBL" id="BAX82578.1"/>
    </source>
</evidence>
<sequence>MLTDKSKNSEEIVKEVRVEAEDYTGSSNNPEIRITKSGDKYVRSEKDGWIAFDVNVPIAGRYKTQISLSSADSLQTCWIEDHCDNKDDRNYNITSAVLVPKSTSEESFTTVFKDGSPLNLGVHKMKLHLPNAKVNIDWIKFTLLQEHTKTPKLLTQSTTGEKWVIVWSDEFEKNGLPDSTKWNYDLGNWGWGNSELQYYTHSRAENARVEDGNLIIEGRKDDMGQKWTSARLTTRGKVSFLYGKIEFRAKVPHNKGNWAAGWTLGDEYLDELSWPYCGEIDILESVGYEMDDETGNGIAHASAHSAARYFKLGNQPTNTVEVKNMNGEYHTYGVEWSPDYVKIYVDDKHYFSYTDNSTELSWPFGKAQNIILNLAIGGGWGGYYGIDETISSQKMIIDYVRVYELQ</sequence>
<keyword evidence="4" id="KW-1185">Reference proteome</keyword>
<dbReference type="Gene3D" id="2.60.120.200">
    <property type="match status" value="1"/>
</dbReference>
<protein>
    <recommendedName>
        <fullName evidence="2">GH16 domain-containing protein</fullName>
    </recommendedName>
</protein>
<accession>A0A1Y1CQ63</accession>
<dbReference type="SUPFAM" id="SSF49785">
    <property type="entry name" value="Galactose-binding domain-like"/>
    <property type="match status" value="1"/>
</dbReference>
<dbReference type="PROSITE" id="PS51762">
    <property type="entry name" value="GH16_2"/>
    <property type="match status" value="1"/>
</dbReference>
<dbReference type="KEGG" id="mbas:ALGA_4288"/>
<dbReference type="Pfam" id="PF00722">
    <property type="entry name" value="Glyco_hydro_16"/>
    <property type="match status" value="1"/>
</dbReference>
<dbReference type="InterPro" id="IPR050546">
    <property type="entry name" value="Glycosyl_Hydrlase_16"/>
</dbReference>
<reference evidence="4" key="2">
    <citation type="journal article" date="2020" name="Antonie Van Leeuwenhoek">
        <title>Labilibaculum antarcticum sp. nov., a novel facultative anaerobic, psychrotorelant bacterium isolated from marine sediment of Antarctica.</title>
        <authorList>
            <person name="Watanabe M."/>
            <person name="Kojima H."/>
            <person name="Fukui M."/>
        </authorList>
    </citation>
    <scope>NUCLEOTIDE SEQUENCE [LARGE SCALE GENOMIC DNA]</scope>
    <source>
        <strain evidence="4">SPP2</strain>
    </source>
</reference>
<dbReference type="InterPro" id="IPR008979">
    <property type="entry name" value="Galactose-bd-like_sf"/>
</dbReference>
<proteinExistence type="inferred from homology"/>
<dbReference type="SUPFAM" id="SSF49899">
    <property type="entry name" value="Concanavalin A-like lectins/glucanases"/>
    <property type="match status" value="1"/>
</dbReference>
<dbReference type="GO" id="GO:0005975">
    <property type="term" value="P:carbohydrate metabolic process"/>
    <property type="evidence" value="ECO:0007669"/>
    <property type="project" value="InterPro"/>
</dbReference>
<evidence type="ECO:0000313" key="4">
    <source>
        <dbReference type="Proteomes" id="UP000218267"/>
    </source>
</evidence>
<organism evidence="3 4">
    <name type="scientific">Labilibaculum antarcticum</name>
    <dbReference type="NCBI Taxonomy" id="1717717"/>
    <lineage>
        <taxon>Bacteria</taxon>
        <taxon>Pseudomonadati</taxon>
        <taxon>Bacteroidota</taxon>
        <taxon>Bacteroidia</taxon>
        <taxon>Marinilabiliales</taxon>
        <taxon>Marinifilaceae</taxon>
        <taxon>Labilibaculum</taxon>
    </lineage>
</organism>
<dbReference type="AlphaFoldDB" id="A0A1Y1CQ63"/>
<dbReference type="Proteomes" id="UP000218267">
    <property type="component" value="Chromosome"/>
</dbReference>
<dbReference type="CDD" id="cd08023">
    <property type="entry name" value="GH16_laminarinase_like"/>
    <property type="match status" value="1"/>
</dbReference>
<evidence type="ECO:0000259" key="2">
    <source>
        <dbReference type="PROSITE" id="PS51762"/>
    </source>
</evidence>
<feature type="domain" description="GH16" evidence="2">
    <location>
        <begin position="143"/>
        <end position="406"/>
    </location>
</feature>